<comment type="caution">
    <text evidence="5">The sequence shown here is derived from an EMBL/GenBank/DDBJ whole genome shotgun (WGS) entry which is preliminary data.</text>
</comment>
<proteinExistence type="predicted"/>
<keyword evidence="6" id="KW-1185">Reference proteome</keyword>
<dbReference type="Gene3D" id="1.25.40.20">
    <property type="entry name" value="Ankyrin repeat-containing domain"/>
    <property type="match status" value="4"/>
</dbReference>
<dbReference type="VEuPathDB" id="FungiDB:ACJ73_08652"/>
<dbReference type="PANTHER" id="PTHR24198:SF165">
    <property type="entry name" value="ANKYRIN REPEAT-CONTAINING PROTEIN-RELATED"/>
    <property type="match status" value="1"/>
</dbReference>
<name>A0A1J9QSU5_9EURO</name>
<dbReference type="PROSITE" id="PS50088">
    <property type="entry name" value="ANK_REPEAT"/>
    <property type="match status" value="4"/>
</dbReference>
<evidence type="ECO:0000313" key="6">
    <source>
        <dbReference type="Proteomes" id="UP000242791"/>
    </source>
</evidence>
<protein>
    <submittedName>
        <fullName evidence="5">Uncharacterized protein</fullName>
    </submittedName>
</protein>
<dbReference type="InterPro" id="IPR002110">
    <property type="entry name" value="Ankyrin_rpt"/>
</dbReference>
<dbReference type="AlphaFoldDB" id="A0A1J9QSU5"/>
<dbReference type="STRING" id="1658174.A0A1J9QSU5"/>
<dbReference type="PANTHER" id="PTHR24198">
    <property type="entry name" value="ANKYRIN REPEAT AND PROTEIN KINASE DOMAIN-CONTAINING PROTEIN"/>
    <property type="match status" value="1"/>
</dbReference>
<reference evidence="5 6" key="1">
    <citation type="submission" date="2015-08" db="EMBL/GenBank/DDBJ databases">
        <title>Emmonsia species relationships and genome sequence.</title>
        <authorList>
            <person name="Cuomo C.A."/>
            <person name="Schwartz I.S."/>
            <person name="Kenyon C."/>
            <person name="De Hoog G.S."/>
            <person name="Govender N.P."/>
            <person name="Botha A."/>
            <person name="Moreno L."/>
            <person name="De Vries M."/>
            <person name="Munoz J.F."/>
            <person name="Stielow J.B."/>
        </authorList>
    </citation>
    <scope>NUCLEOTIDE SEQUENCE [LARGE SCALE GENOMIC DNA]</scope>
    <source>
        <strain evidence="5 6">EI222</strain>
    </source>
</reference>
<dbReference type="Pfam" id="PF12796">
    <property type="entry name" value="Ank_2"/>
    <property type="match status" value="1"/>
</dbReference>
<dbReference type="Pfam" id="PF00023">
    <property type="entry name" value="Ank"/>
    <property type="match status" value="3"/>
</dbReference>
<dbReference type="SMART" id="SM00248">
    <property type="entry name" value="ANK"/>
    <property type="match status" value="9"/>
</dbReference>
<dbReference type="Proteomes" id="UP000242791">
    <property type="component" value="Unassembled WGS sequence"/>
</dbReference>
<dbReference type="SUPFAM" id="SSF48403">
    <property type="entry name" value="Ankyrin repeat"/>
    <property type="match status" value="3"/>
</dbReference>
<evidence type="ECO:0000256" key="4">
    <source>
        <dbReference type="SAM" id="MobiDB-lite"/>
    </source>
</evidence>
<feature type="repeat" description="ANK" evidence="3">
    <location>
        <begin position="491"/>
        <end position="517"/>
    </location>
</feature>
<feature type="repeat" description="ANK" evidence="3">
    <location>
        <begin position="345"/>
        <end position="377"/>
    </location>
</feature>
<keyword evidence="1" id="KW-0677">Repeat</keyword>
<dbReference type="OrthoDB" id="4187070at2759"/>
<keyword evidence="2 3" id="KW-0040">ANK repeat</keyword>
<evidence type="ECO:0000313" key="5">
    <source>
        <dbReference type="EMBL" id="OJD19271.1"/>
    </source>
</evidence>
<feature type="repeat" description="ANK" evidence="3">
    <location>
        <begin position="313"/>
        <end position="342"/>
    </location>
</feature>
<organism evidence="5 6">
    <name type="scientific">Blastomyces percursus</name>
    <dbReference type="NCBI Taxonomy" id="1658174"/>
    <lineage>
        <taxon>Eukaryota</taxon>
        <taxon>Fungi</taxon>
        <taxon>Dikarya</taxon>
        <taxon>Ascomycota</taxon>
        <taxon>Pezizomycotina</taxon>
        <taxon>Eurotiomycetes</taxon>
        <taxon>Eurotiomycetidae</taxon>
        <taxon>Onygenales</taxon>
        <taxon>Ajellomycetaceae</taxon>
        <taxon>Blastomyces</taxon>
    </lineage>
</organism>
<feature type="repeat" description="ANK" evidence="3">
    <location>
        <begin position="555"/>
        <end position="587"/>
    </location>
</feature>
<evidence type="ECO:0000256" key="3">
    <source>
        <dbReference type="PROSITE-ProRule" id="PRU00023"/>
    </source>
</evidence>
<dbReference type="EMBL" id="LGTZ01002115">
    <property type="protein sequence ID" value="OJD19271.1"/>
    <property type="molecule type" value="Genomic_DNA"/>
</dbReference>
<dbReference type="InterPro" id="IPR036770">
    <property type="entry name" value="Ankyrin_rpt-contain_sf"/>
</dbReference>
<sequence>MKRRYENKDIDYDVRGKRYCSKDMDKRLRRHLPVGFETKALTPLPANGDFQLNVDFAALPFFQFQQLLRQTALFRNLTLSNQFDFTTTAAEEELQRSPTAIIQSHLANTLFYTISYCAYLSSNCLLPGRKLDMIVEWIVVNAGCSTSIRSLKFSLRHFGDLHASAIKLCGTTWAYEPGKIPDQLLLFRGLQFGNIKLFHWRSLLEGAVENGKTALVKVLVDNQPSDIAISDSLLFDTLVRHENIAQVLVRVGMDIEVAAQDENWDLVKFLVEHGASIDPGYRWLGSSRCEVWVDEINDCFDVDDMIDVIPVVSALQAAVRSENMDMTQFLLTKGASVDARPQMMYGHTALHIAATIGNEHLVNLLLESGADVNADPGFFKGATTLQFATKLRDLKIYNIFARGHGKAGQRWKKRPSKCYNGWKYHIDVNEPPDACGGRTALQTAAESNSPNSLEIMRLLHLAGADSNGSPAEQEGKRLCRVLQPELYSEQYGSTALHNAIENRYTHMVAFLLQRGANPFSGPFARTGRTPLQGAFWNGDIRIVSPLINHSATFNKGVTALQAAIHSHNLELTKFLLGLGADANAPGASIRGHFKGQVYNLLRLENHGFCYTAGSTTVCEPKDIFHQNNENFTEFMELVAGSGLDIRIFPTAWVIDALAFAIHMKNYLVIDTILSIRVLPMGVEVDDSCIGLQLAVSIDDIKTAEIFIKHRADVNELCCGAYRRSTLSLAVYHNHVDLVKYLLENADIELVSNRRTWNLEEQLSTPLHVEFSNAQPVGSRGRPHRNREKPERTLLLQLPPTVEEPPLEVQQNVVE</sequence>
<dbReference type="PROSITE" id="PS50297">
    <property type="entry name" value="ANK_REP_REGION"/>
    <property type="match status" value="3"/>
</dbReference>
<accession>A0A1J9QSU5</accession>
<gene>
    <name evidence="5" type="ORF">ACJ73_08652</name>
</gene>
<feature type="region of interest" description="Disordered" evidence="4">
    <location>
        <begin position="772"/>
        <end position="814"/>
    </location>
</feature>
<evidence type="ECO:0000256" key="1">
    <source>
        <dbReference type="ARBA" id="ARBA00022737"/>
    </source>
</evidence>
<evidence type="ECO:0000256" key="2">
    <source>
        <dbReference type="ARBA" id="ARBA00023043"/>
    </source>
</evidence>
<dbReference type="PRINTS" id="PR01415">
    <property type="entry name" value="ANKYRIN"/>
</dbReference>